<dbReference type="CDD" id="cd11614">
    <property type="entry name" value="SAF_CpaB_FlgA_like"/>
    <property type="match status" value="1"/>
</dbReference>
<sequence>MGTMRPRMLVPVLLFALTGGAAPPSEEAKGFVLVSVRDIPAGEQVQEQDLTEVPLPPEWRSEGLINPSGRAYIVGQRLQLPVLKGDIFAWALFENRRDMSFSESCVKALGWPRDAAEQVARARQVLVERQP</sequence>
<comment type="caution">
    <text evidence="3">The sequence shown here is derived from an EMBL/GenBank/DDBJ whole genome shotgun (WGS) entry which is preliminary data.</text>
</comment>
<dbReference type="AlphaFoldDB" id="A0A3A8KTS3"/>
<keyword evidence="4" id="KW-1185">Reference proteome</keyword>
<dbReference type="SMART" id="SM00858">
    <property type="entry name" value="SAF"/>
    <property type="match status" value="1"/>
</dbReference>
<feature type="domain" description="SAF" evidence="2">
    <location>
        <begin position="30"/>
        <end position="94"/>
    </location>
</feature>
<keyword evidence="1" id="KW-0732">Signal</keyword>
<dbReference type="Proteomes" id="UP000268313">
    <property type="component" value="Unassembled WGS sequence"/>
</dbReference>
<dbReference type="RefSeq" id="WP_120600551.1">
    <property type="nucleotide sequence ID" value="NZ_RAWE01000002.1"/>
</dbReference>
<dbReference type="InterPro" id="IPR013974">
    <property type="entry name" value="SAF"/>
</dbReference>
<evidence type="ECO:0000313" key="4">
    <source>
        <dbReference type="Proteomes" id="UP000268313"/>
    </source>
</evidence>
<feature type="signal peptide" evidence="1">
    <location>
        <begin position="1"/>
        <end position="21"/>
    </location>
</feature>
<name>A0A3A8KTS3_9BACT</name>
<evidence type="ECO:0000313" key="3">
    <source>
        <dbReference type="EMBL" id="RKH07635.1"/>
    </source>
</evidence>
<dbReference type="EMBL" id="RAWE01000002">
    <property type="protein sequence ID" value="RKH07635.1"/>
    <property type="molecule type" value="Genomic_DNA"/>
</dbReference>
<evidence type="ECO:0000259" key="2">
    <source>
        <dbReference type="SMART" id="SM00858"/>
    </source>
</evidence>
<feature type="chain" id="PRO_5017405740" description="SAF domain-containing protein" evidence="1">
    <location>
        <begin position="22"/>
        <end position="131"/>
    </location>
</feature>
<accession>A0A3A8KTS3</accession>
<gene>
    <name evidence="3" type="ORF">D7X32_00740</name>
</gene>
<evidence type="ECO:0000256" key="1">
    <source>
        <dbReference type="SAM" id="SignalP"/>
    </source>
</evidence>
<protein>
    <recommendedName>
        <fullName evidence="2">SAF domain-containing protein</fullName>
    </recommendedName>
</protein>
<proteinExistence type="predicted"/>
<dbReference type="Pfam" id="PF08666">
    <property type="entry name" value="SAF"/>
    <property type="match status" value="1"/>
</dbReference>
<reference evidence="4" key="1">
    <citation type="submission" date="2018-09" db="EMBL/GenBank/DDBJ databases">
        <authorList>
            <person name="Livingstone P.G."/>
            <person name="Whitworth D.E."/>
        </authorList>
    </citation>
    <scope>NUCLEOTIDE SEQUENCE [LARGE SCALE GENOMIC DNA]</scope>
    <source>
        <strain evidence="4">CA043D</strain>
    </source>
</reference>
<organism evidence="3 4">
    <name type="scientific">Corallococcus carmarthensis</name>
    <dbReference type="NCBI Taxonomy" id="2316728"/>
    <lineage>
        <taxon>Bacteria</taxon>
        <taxon>Pseudomonadati</taxon>
        <taxon>Myxococcota</taxon>
        <taxon>Myxococcia</taxon>
        <taxon>Myxococcales</taxon>
        <taxon>Cystobacterineae</taxon>
        <taxon>Myxococcaceae</taxon>
        <taxon>Corallococcus</taxon>
    </lineage>
</organism>